<keyword evidence="1" id="KW-0472">Membrane</keyword>
<feature type="transmembrane region" description="Helical" evidence="1">
    <location>
        <begin position="118"/>
        <end position="140"/>
    </location>
</feature>
<evidence type="ECO:0000313" key="3">
    <source>
        <dbReference type="Proteomes" id="UP000600214"/>
    </source>
</evidence>
<accession>A0ABQ1YPV7</accession>
<evidence type="ECO:0000256" key="1">
    <source>
        <dbReference type="SAM" id="Phobius"/>
    </source>
</evidence>
<keyword evidence="1" id="KW-0812">Transmembrane</keyword>
<feature type="transmembrane region" description="Helical" evidence="1">
    <location>
        <begin position="12"/>
        <end position="31"/>
    </location>
</feature>
<dbReference type="EMBL" id="BMIA01000001">
    <property type="protein sequence ID" value="GGH32023.1"/>
    <property type="molecule type" value="Genomic_DNA"/>
</dbReference>
<dbReference type="Proteomes" id="UP000600214">
    <property type="component" value="Unassembled WGS sequence"/>
</dbReference>
<reference evidence="3" key="1">
    <citation type="journal article" date="2019" name="Int. J. Syst. Evol. Microbiol.">
        <title>The Global Catalogue of Microorganisms (GCM) 10K type strain sequencing project: providing services to taxonomists for standard genome sequencing and annotation.</title>
        <authorList>
            <consortium name="The Broad Institute Genomics Platform"/>
            <consortium name="The Broad Institute Genome Sequencing Center for Infectious Disease"/>
            <person name="Wu L."/>
            <person name="Ma J."/>
        </authorList>
    </citation>
    <scope>NUCLEOTIDE SEQUENCE [LARGE SCALE GENOMIC DNA]</scope>
    <source>
        <strain evidence="3">CGMCC 1.15288</strain>
    </source>
</reference>
<evidence type="ECO:0008006" key="4">
    <source>
        <dbReference type="Google" id="ProtNLM"/>
    </source>
</evidence>
<dbReference type="RefSeq" id="WP_188931480.1">
    <property type="nucleotide sequence ID" value="NZ_BMIA01000001.1"/>
</dbReference>
<evidence type="ECO:0000313" key="2">
    <source>
        <dbReference type="EMBL" id="GGH32023.1"/>
    </source>
</evidence>
<keyword evidence="1" id="KW-1133">Transmembrane helix</keyword>
<feature type="transmembrane region" description="Helical" evidence="1">
    <location>
        <begin position="84"/>
        <end position="106"/>
    </location>
</feature>
<name>A0ABQ1YPV7_9BACT</name>
<protein>
    <recommendedName>
        <fullName evidence="4">Cytochrome B</fullName>
    </recommendedName>
</protein>
<comment type="caution">
    <text evidence="2">The sequence shown here is derived from an EMBL/GenBank/DDBJ whole genome shotgun (WGS) entry which is preliminary data.</text>
</comment>
<gene>
    <name evidence="2" type="ORF">GCM10007423_21290</name>
</gene>
<organism evidence="2 3">
    <name type="scientific">Dyadobacter endophyticus</name>
    <dbReference type="NCBI Taxonomy" id="1749036"/>
    <lineage>
        <taxon>Bacteria</taxon>
        <taxon>Pseudomonadati</taxon>
        <taxon>Bacteroidota</taxon>
        <taxon>Cytophagia</taxon>
        <taxon>Cytophagales</taxon>
        <taxon>Spirosomataceae</taxon>
        <taxon>Dyadobacter</taxon>
    </lineage>
</organism>
<feature type="transmembrane region" description="Helical" evidence="1">
    <location>
        <begin position="43"/>
        <end position="64"/>
    </location>
</feature>
<proteinExistence type="predicted"/>
<keyword evidence="3" id="KW-1185">Reference proteome</keyword>
<sequence>MYQTLLILHSLTRWLVLASLVYTIIISWKGYRTNRAFSGPDNAARHVTATIAHIQLLLGLYLYMISPIVKLAPVEGSGIAGEPLFFRLVHIALMVVAIVIITIGSARARRTGTDKSKYRTMLVWFSVALLIILIAIPWPFSPLAQRPYFRSF</sequence>